<gene>
    <name evidence="1" type="ORF">S01H1_56785</name>
</gene>
<accession>X0VST3</accession>
<reference evidence="1" key="1">
    <citation type="journal article" date="2014" name="Front. Microbiol.">
        <title>High frequency of phylogenetically diverse reductive dehalogenase-homologous genes in deep subseafloor sedimentary metagenomes.</title>
        <authorList>
            <person name="Kawai M."/>
            <person name="Futagami T."/>
            <person name="Toyoda A."/>
            <person name="Takaki Y."/>
            <person name="Nishi S."/>
            <person name="Hori S."/>
            <person name="Arai W."/>
            <person name="Tsubouchi T."/>
            <person name="Morono Y."/>
            <person name="Uchiyama I."/>
            <person name="Ito T."/>
            <person name="Fujiyama A."/>
            <person name="Inagaki F."/>
            <person name="Takami H."/>
        </authorList>
    </citation>
    <scope>NUCLEOTIDE SEQUENCE</scope>
    <source>
        <strain evidence="1">Expedition CK06-06</strain>
    </source>
</reference>
<dbReference type="EMBL" id="BARS01036998">
    <property type="protein sequence ID" value="GAG21305.1"/>
    <property type="molecule type" value="Genomic_DNA"/>
</dbReference>
<evidence type="ECO:0000313" key="1">
    <source>
        <dbReference type="EMBL" id="GAG21305.1"/>
    </source>
</evidence>
<name>X0VST3_9ZZZZ</name>
<comment type="caution">
    <text evidence="1">The sequence shown here is derived from an EMBL/GenBank/DDBJ whole genome shotgun (WGS) entry which is preliminary data.</text>
</comment>
<dbReference type="AlphaFoldDB" id="X0VST3"/>
<sequence length="58" mass="6884">MDNYKDFGWANGWMGVTPELVEACREARHKHEITNENRTTEHVVKCHICKYIYRIDSS</sequence>
<organism evidence="1">
    <name type="scientific">marine sediment metagenome</name>
    <dbReference type="NCBI Taxonomy" id="412755"/>
    <lineage>
        <taxon>unclassified sequences</taxon>
        <taxon>metagenomes</taxon>
        <taxon>ecological metagenomes</taxon>
    </lineage>
</organism>
<protein>
    <submittedName>
        <fullName evidence="1">Uncharacterized protein</fullName>
    </submittedName>
</protein>
<proteinExistence type="predicted"/>